<evidence type="ECO:0000313" key="2">
    <source>
        <dbReference type="EMBL" id="RAI74583.1"/>
    </source>
</evidence>
<dbReference type="AlphaFoldDB" id="A0A327NIB6"/>
<proteinExistence type="predicted"/>
<comment type="caution">
    <text evidence="2">The sequence shown here is derived from an EMBL/GenBank/DDBJ whole genome shotgun (WGS) entry which is preliminary data.</text>
</comment>
<evidence type="ECO:0000313" key="3">
    <source>
        <dbReference type="Proteomes" id="UP000249016"/>
    </source>
</evidence>
<keyword evidence="1" id="KW-0472">Membrane</keyword>
<organism evidence="2 3">
    <name type="scientific">Spirosoma telluris</name>
    <dbReference type="NCBI Taxonomy" id="2183553"/>
    <lineage>
        <taxon>Bacteria</taxon>
        <taxon>Pseudomonadati</taxon>
        <taxon>Bacteroidota</taxon>
        <taxon>Cytophagia</taxon>
        <taxon>Cytophagales</taxon>
        <taxon>Cytophagaceae</taxon>
        <taxon>Spirosoma</taxon>
    </lineage>
</organism>
<sequence length="63" mass="6877">MDGWLIITGILIGGPALILLGAYLNFRDSARIRKICMGKVFVVSGIMWILLLLIGVGLSGWLF</sequence>
<protein>
    <submittedName>
        <fullName evidence="2">Uncharacterized protein</fullName>
    </submittedName>
</protein>
<keyword evidence="1" id="KW-0812">Transmembrane</keyword>
<keyword evidence="1" id="KW-1133">Transmembrane helix</keyword>
<evidence type="ECO:0000256" key="1">
    <source>
        <dbReference type="SAM" id="Phobius"/>
    </source>
</evidence>
<name>A0A327NIB6_9BACT</name>
<gene>
    <name evidence="2" type="ORF">HMF3257_10420</name>
</gene>
<accession>A0A327NIB6</accession>
<keyword evidence="3" id="KW-1185">Reference proteome</keyword>
<dbReference type="Proteomes" id="UP000249016">
    <property type="component" value="Unassembled WGS sequence"/>
</dbReference>
<reference evidence="2 3" key="1">
    <citation type="submission" date="2018-06" db="EMBL/GenBank/DDBJ databases">
        <title>Spirosoma sp. HMF3257 Genome sequencing and assembly.</title>
        <authorList>
            <person name="Kang H."/>
            <person name="Cha I."/>
            <person name="Kim H."/>
            <person name="Kang J."/>
            <person name="Joh K."/>
        </authorList>
    </citation>
    <scope>NUCLEOTIDE SEQUENCE [LARGE SCALE GENOMIC DNA]</scope>
    <source>
        <strain evidence="2 3">HMF3257</strain>
    </source>
</reference>
<feature type="transmembrane region" description="Helical" evidence="1">
    <location>
        <begin position="6"/>
        <end position="26"/>
    </location>
</feature>
<feature type="transmembrane region" description="Helical" evidence="1">
    <location>
        <begin position="38"/>
        <end position="62"/>
    </location>
</feature>
<dbReference type="EMBL" id="QLII01000001">
    <property type="protein sequence ID" value="RAI74583.1"/>
    <property type="molecule type" value="Genomic_DNA"/>
</dbReference>